<comment type="caution">
    <text evidence="9">The sequence shown here is derived from an EMBL/GenBank/DDBJ whole genome shotgun (WGS) entry which is preliminary data.</text>
</comment>
<dbReference type="GO" id="GO:0006508">
    <property type="term" value="P:proteolysis"/>
    <property type="evidence" value="ECO:0007669"/>
    <property type="project" value="UniProtKB-KW"/>
</dbReference>
<evidence type="ECO:0000256" key="5">
    <source>
        <dbReference type="ARBA" id="ARBA00023186"/>
    </source>
</evidence>
<dbReference type="InterPro" id="IPR050052">
    <property type="entry name" value="ATP-dep_Clp_protease_ClpX"/>
</dbReference>
<dbReference type="InterPro" id="IPR059188">
    <property type="entry name" value="Znf_CLPX-like"/>
</dbReference>
<dbReference type="SUPFAM" id="SSF52540">
    <property type="entry name" value="P-loop containing nucleoside triphosphate hydrolases"/>
    <property type="match status" value="1"/>
</dbReference>
<dbReference type="InterPro" id="IPR003593">
    <property type="entry name" value="AAA+_ATPase"/>
</dbReference>
<feature type="domain" description="ClpX-type ZB" evidence="8">
    <location>
        <begin position="1"/>
        <end position="48"/>
    </location>
</feature>
<evidence type="ECO:0000259" key="8">
    <source>
        <dbReference type="PROSITE" id="PS51902"/>
    </source>
</evidence>
<keyword evidence="9" id="KW-0378">Hydrolase</keyword>
<dbReference type="InterPro" id="IPR003959">
    <property type="entry name" value="ATPase_AAA_core"/>
</dbReference>
<sequence>MKPLCVCSFCGASEFTADVLLAGTGAYICGTCVTSAAQSIADAELARYGGSTTDPTALAAHVDRWVIGQERTKRVLSVAVHNHYKRINKAAHNLQKSNVLLIGPTGCGKTLLARSLAEALQVPFVVADVTGLTQAGYAGEDVDSVAEMLFRAADGDVALAARGIVVLDEIDKLARRSVGLTRGSLDVSGEAVQQSLLKMVEGTQVRVGVTPQGRSHEMSTADVLFIASGAFSDLAEITRDRVRRSPLGFGSPLVVADEGVDPEFEDLVEFGMLPEFLGRFPVVSRLAALDVPQLRRVLLDVEHALVPEYRTLFALDGIDLRFTDAAIDRIATQAATLGTGARALRRILEDLLTDAMFHATRLPRGTSLTVTGADVEAGRVGQLDDLLGDRADPQKAAEEAMRARFRRRASG</sequence>
<evidence type="ECO:0000256" key="7">
    <source>
        <dbReference type="SAM" id="MobiDB-lite"/>
    </source>
</evidence>
<evidence type="ECO:0000256" key="4">
    <source>
        <dbReference type="ARBA" id="ARBA00022840"/>
    </source>
</evidence>
<keyword evidence="3 6" id="KW-0862">Zinc</keyword>
<evidence type="ECO:0000256" key="3">
    <source>
        <dbReference type="ARBA" id="ARBA00022833"/>
    </source>
</evidence>
<dbReference type="NCBIfam" id="NF003745">
    <property type="entry name" value="PRK05342.1"/>
    <property type="match status" value="1"/>
</dbReference>
<dbReference type="PROSITE" id="PS51902">
    <property type="entry name" value="CLPX_ZB"/>
    <property type="match status" value="1"/>
</dbReference>
<feature type="binding site" evidence="6">
    <location>
        <position position="29"/>
    </location>
    <ligand>
        <name>Zn(2+)</name>
        <dbReference type="ChEBI" id="CHEBI:29105"/>
    </ligand>
</feature>
<comment type="similarity">
    <text evidence="6">Belongs to the ClpX chaperone family.</text>
</comment>
<evidence type="ECO:0000256" key="6">
    <source>
        <dbReference type="PROSITE-ProRule" id="PRU01250"/>
    </source>
</evidence>
<dbReference type="Gene3D" id="1.10.8.60">
    <property type="match status" value="1"/>
</dbReference>
<dbReference type="SMART" id="SM01086">
    <property type="entry name" value="ClpB_D2-small"/>
    <property type="match status" value="1"/>
</dbReference>
<keyword evidence="5 6" id="KW-0143">Chaperone</keyword>
<feature type="binding site" evidence="6">
    <location>
        <position position="7"/>
    </location>
    <ligand>
        <name>Zn(2+)</name>
        <dbReference type="ChEBI" id="CHEBI:29105"/>
    </ligand>
</feature>
<evidence type="ECO:0000256" key="1">
    <source>
        <dbReference type="ARBA" id="ARBA00022723"/>
    </source>
</evidence>
<dbReference type="InterPro" id="IPR027417">
    <property type="entry name" value="P-loop_NTPase"/>
</dbReference>
<feature type="binding site" evidence="6">
    <location>
        <position position="10"/>
    </location>
    <ligand>
        <name>Zn(2+)</name>
        <dbReference type="ChEBI" id="CHEBI:29105"/>
    </ligand>
</feature>
<dbReference type="Pfam" id="PF10431">
    <property type="entry name" value="ClpB_D2-small"/>
    <property type="match status" value="1"/>
</dbReference>
<dbReference type="Pfam" id="PF07724">
    <property type="entry name" value="AAA_2"/>
    <property type="match status" value="1"/>
</dbReference>
<feature type="compositionally biased region" description="Basic and acidic residues" evidence="7">
    <location>
        <begin position="391"/>
        <end position="402"/>
    </location>
</feature>
<keyword evidence="9" id="KW-0645">Protease</keyword>
<feature type="binding site" evidence="6">
    <location>
        <position position="32"/>
    </location>
    <ligand>
        <name>Zn(2+)</name>
        <dbReference type="ChEBI" id="CHEBI:29105"/>
    </ligand>
</feature>
<dbReference type="SMART" id="SM00994">
    <property type="entry name" value="zf-C4_ClpX"/>
    <property type="match status" value="1"/>
</dbReference>
<dbReference type="SMART" id="SM00382">
    <property type="entry name" value="AAA"/>
    <property type="match status" value="1"/>
</dbReference>
<name>A0ABN2KWN4_9ACTN</name>
<evidence type="ECO:0000313" key="9">
    <source>
        <dbReference type="EMBL" id="GAA1767378.1"/>
    </source>
</evidence>
<dbReference type="InterPro" id="IPR019489">
    <property type="entry name" value="Clp_ATPase_C"/>
</dbReference>
<dbReference type="GO" id="GO:0005524">
    <property type="term" value="F:ATP binding"/>
    <property type="evidence" value="ECO:0007669"/>
    <property type="project" value="UniProtKB-KW"/>
</dbReference>
<keyword evidence="10" id="KW-1185">Reference proteome</keyword>
<dbReference type="PANTHER" id="PTHR48102">
    <property type="entry name" value="ATP-DEPENDENT CLP PROTEASE ATP-BINDING SUBUNIT CLPX-LIKE, MITOCHONDRIAL-RELATED"/>
    <property type="match status" value="1"/>
</dbReference>
<dbReference type="EMBL" id="BAAALS010000023">
    <property type="protein sequence ID" value="GAA1767378.1"/>
    <property type="molecule type" value="Genomic_DNA"/>
</dbReference>
<dbReference type="SUPFAM" id="SSF57716">
    <property type="entry name" value="Glucocorticoid receptor-like (DNA-binding domain)"/>
    <property type="match status" value="1"/>
</dbReference>
<dbReference type="Gene3D" id="3.40.50.300">
    <property type="entry name" value="P-loop containing nucleotide triphosphate hydrolases"/>
    <property type="match status" value="1"/>
</dbReference>
<keyword evidence="2" id="KW-0547">Nucleotide-binding</keyword>
<dbReference type="PANTHER" id="PTHR48102:SF7">
    <property type="entry name" value="ATP-DEPENDENT CLP PROTEASE ATP-BINDING SUBUNIT CLPX-LIKE, MITOCHONDRIAL"/>
    <property type="match status" value="1"/>
</dbReference>
<organism evidence="9 10">
    <name type="scientific">Luedemannella helvata</name>
    <dbReference type="NCBI Taxonomy" id="349315"/>
    <lineage>
        <taxon>Bacteria</taxon>
        <taxon>Bacillati</taxon>
        <taxon>Actinomycetota</taxon>
        <taxon>Actinomycetes</taxon>
        <taxon>Micromonosporales</taxon>
        <taxon>Micromonosporaceae</taxon>
        <taxon>Luedemannella</taxon>
    </lineage>
</organism>
<dbReference type="InterPro" id="IPR038366">
    <property type="entry name" value="Znf_CppX_C4_sf"/>
</dbReference>
<proteinExistence type="inferred from homology"/>
<accession>A0ABN2KWN4</accession>
<evidence type="ECO:0000256" key="2">
    <source>
        <dbReference type="ARBA" id="ARBA00022741"/>
    </source>
</evidence>
<keyword evidence="4 9" id="KW-0067">ATP-binding</keyword>
<reference evidence="9 10" key="1">
    <citation type="journal article" date="2019" name="Int. J. Syst. Evol. Microbiol.">
        <title>The Global Catalogue of Microorganisms (GCM) 10K type strain sequencing project: providing services to taxonomists for standard genome sequencing and annotation.</title>
        <authorList>
            <consortium name="The Broad Institute Genomics Platform"/>
            <consortium name="The Broad Institute Genome Sequencing Center for Infectious Disease"/>
            <person name="Wu L."/>
            <person name="Ma J."/>
        </authorList>
    </citation>
    <scope>NUCLEOTIDE SEQUENCE [LARGE SCALE GENOMIC DNA]</scope>
    <source>
        <strain evidence="9 10">JCM 13249</strain>
    </source>
</reference>
<dbReference type="Gene3D" id="6.20.220.10">
    <property type="entry name" value="ClpX chaperone, C4-type zinc finger domain"/>
    <property type="match status" value="1"/>
</dbReference>
<dbReference type="RefSeq" id="WP_344084951.1">
    <property type="nucleotide sequence ID" value="NZ_BAAALS010000023.1"/>
</dbReference>
<evidence type="ECO:0000313" key="10">
    <source>
        <dbReference type="Proteomes" id="UP001500655"/>
    </source>
</evidence>
<dbReference type="Pfam" id="PF06689">
    <property type="entry name" value="zf-C4_ClpX"/>
    <property type="match status" value="1"/>
</dbReference>
<dbReference type="Proteomes" id="UP001500655">
    <property type="component" value="Unassembled WGS sequence"/>
</dbReference>
<dbReference type="InterPro" id="IPR010603">
    <property type="entry name" value="Znf_CppX_C4"/>
</dbReference>
<dbReference type="GO" id="GO:0008233">
    <property type="term" value="F:peptidase activity"/>
    <property type="evidence" value="ECO:0007669"/>
    <property type="project" value="UniProtKB-KW"/>
</dbReference>
<feature type="region of interest" description="Disordered" evidence="7">
    <location>
        <begin position="391"/>
        <end position="411"/>
    </location>
</feature>
<gene>
    <name evidence="9" type="primary">clpX_1</name>
    <name evidence="9" type="ORF">GCM10009681_43080</name>
</gene>
<protein>
    <submittedName>
        <fullName evidence="9">ATP-dependent Clp protease ATP-binding subunit ClpX</fullName>
    </submittedName>
</protein>
<keyword evidence="1 6" id="KW-0479">Metal-binding</keyword>